<dbReference type="SMART" id="SM00471">
    <property type="entry name" value="HDc"/>
    <property type="match status" value="1"/>
</dbReference>
<dbReference type="Gene3D" id="1.10.3210.10">
    <property type="entry name" value="Hypothetical protein af1432"/>
    <property type="match status" value="1"/>
</dbReference>
<dbReference type="CDD" id="cd00077">
    <property type="entry name" value="HDc"/>
    <property type="match status" value="1"/>
</dbReference>
<comment type="caution">
    <text evidence="3">The sequence shown here is derived from an EMBL/GenBank/DDBJ whole genome shotgun (WGS) entry which is preliminary data.</text>
</comment>
<evidence type="ECO:0000259" key="2">
    <source>
        <dbReference type="PROSITE" id="PS51832"/>
    </source>
</evidence>
<protein>
    <recommendedName>
        <fullName evidence="2">HD-GYP domain-containing protein</fullName>
    </recommendedName>
</protein>
<keyword evidence="1" id="KW-1133">Transmembrane helix</keyword>
<dbReference type="InterPro" id="IPR037522">
    <property type="entry name" value="HD_GYP_dom"/>
</dbReference>
<dbReference type="Pfam" id="PF01966">
    <property type="entry name" value="HD"/>
    <property type="match status" value="1"/>
</dbReference>
<dbReference type="SUPFAM" id="SSF109604">
    <property type="entry name" value="HD-domain/PDEase-like"/>
    <property type="match status" value="1"/>
</dbReference>
<feature type="domain" description="HD-GYP" evidence="2">
    <location>
        <begin position="256"/>
        <end position="440"/>
    </location>
</feature>
<feature type="transmembrane region" description="Helical" evidence="1">
    <location>
        <begin position="72"/>
        <end position="90"/>
    </location>
</feature>
<dbReference type="InterPro" id="IPR003607">
    <property type="entry name" value="HD/PDEase_dom"/>
</dbReference>
<feature type="transmembrane region" description="Helical" evidence="1">
    <location>
        <begin position="42"/>
        <end position="65"/>
    </location>
</feature>
<sequence>MRLRQPGVLRWRLRLVWVILAGVLVLAAFVRVVSTAVGGARIAGWDAAILATLTVAIAFGSALPVQIGRARAVAPLATAASVALALASSRPHQAPVSYSPSIVIVCAAIGYAAGIGLRRIWQSDTSRSVAVAVPVVTVSAMSLLYRWLPLWGGHTSAEMYSDWDSQRWKAVCVMTVAALLPILGELLMIGLLVSPIRTIGAFLAETLRDLGPIYGAALSTGVAMAIGLQSLSLWAVPLVVMPLVLARSALRRAYSVQRERRQTIAALSTMTDVAGYTRPGHSARVADLARRVGECMRLTEQELTLLEDAALLHDIGQVSLSAPIPGGATVEAAPLDQLSIALEGGSIVRRSGVLDDLAVIIEAQTIQYRQVRELGEDVPVAARIIKVCNAFDDLTSGNEIMEDSAFERLSLGLGYEYDPAVVTALKDLSGRHEEVRRILR</sequence>
<dbReference type="RefSeq" id="WP_179479450.1">
    <property type="nucleotide sequence ID" value="NZ_JACCFW010000001.1"/>
</dbReference>
<keyword evidence="1" id="KW-0812">Transmembrane</keyword>
<dbReference type="InterPro" id="IPR052020">
    <property type="entry name" value="Cyclic_di-GMP/3'3'-cGAMP_PDE"/>
</dbReference>
<feature type="transmembrane region" description="Helical" evidence="1">
    <location>
        <begin position="129"/>
        <end position="148"/>
    </location>
</feature>
<keyword evidence="1" id="KW-0472">Membrane</keyword>
<proteinExistence type="predicted"/>
<feature type="transmembrane region" description="Helical" evidence="1">
    <location>
        <begin position="96"/>
        <end position="117"/>
    </location>
</feature>
<keyword evidence="4" id="KW-1185">Reference proteome</keyword>
<reference evidence="3 4" key="1">
    <citation type="submission" date="2020-07" db="EMBL/GenBank/DDBJ databases">
        <title>Sequencing the genomes of 1000 actinobacteria strains.</title>
        <authorList>
            <person name="Klenk H.-P."/>
        </authorList>
    </citation>
    <scope>NUCLEOTIDE SEQUENCE [LARGE SCALE GENOMIC DNA]</scope>
    <source>
        <strain evidence="3 4">DSM 29531</strain>
    </source>
</reference>
<feature type="transmembrane region" description="Helical" evidence="1">
    <location>
        <begin position="168"/>
        <end position="194"/>
    </location>
</feature>
<name>A0A853DD40_9MICO</name>
<organism evidence="3 4">
    <name type="scientific">Allobranchiibius huperziae</name>
    <dbReference type="NCBI Taxonomy" id="1874116"/>
    <lineage>
        <taxon>Bacteria</taxon>
        <taxon>Bacillati</taxon>
        <taxon>Actinomycetota</taxon>
        <taxon>Actinomycetes</taxon>
        <taxon>Micrococcales</taxon>
        <taxon>Dermacoccaceae</taxon>
        <taxon>Allobranchiibius</taxon>
    </lineage>
</organism>
<evidence type="ECO:0000313" key="3">
    <source>
        <dbReference type="EMBL" id="NYJ73909.1"/>
    </source>
</evidence>
<dbReference type="InterPro" id="IPR006674">
    <property type="entry name" value="HD_domain"/>
</dbReference>
<accession>A0A853DD40</accession>
<evidence type="ECO:0000256" key="1">
    <source>
        <dbReference type="SAM" id="Phobius"/>
    </source>
</evidence>
<gene>
    <name evidence="3" type="ORF">HNR15_000872</name>
</gene>
<dbReference type="AlphaFoldDB" id="A0A853DD40"/>
<dbReference type="EMBL" id="JACCFW010000001">
    <property type="protein sequence ID" value="NYJ73909.1"/>
    <property type="molecule type" value="Genomic_DNA"/>
</dbReference>
<dbReference type="PANTHER" id="PTHR45228:SF4">
    <property type="entry name" value="LIPOPROTEIN"/>
    <property type="match status" value="1"/>
</dbReference>
<dbReference type="PROSITE" id="PS51832">
    <property type="entry name" value="HD_GYP"/>
    <property type="match status" value="1"/>
</dbReference>
<feature type="transmembrane region" description="Helical" evidence="1">
    <location>
        <begin position="206"/>
        <end position="226"/>
    </location>
</feature>
<dbReference type="Proteomes" id="UP000571817">
    <property type="component" value="Unassembled WGS sequence"/>
</dbReference>
<evidence type="ECO:0000313" key="4">
    <source>
        <dbReference type="Proteomes" id="UP000571817"/>
    </source>
</evidence>
<dbReference type="PANTHER" id="PTHR45228">
    <property type="entry name" value="CYCLIC DI-GMP PHOSPHODIESTERASE TM_0186-RELATED"/>
    <property type="match status" value="1"/>
</dbReference>
<feature type="transmembrane region" description="Helical" evidence="1">
    <location>
        <begin position="12"/>
        <end position="30"/>
    </location>
</feature>